<keyword evidence="5 7" id="KW-0694">RNA-binding</keyword>
<feature type="binding site" evidence="7">
    <location>
        <position position="34"/>
    </location>
    <ligand>
        <name>S-adenosyl-L-methionine</name>
        <dbReference type="ChEBI" id="CHEBI:59789"/>
    </ligand>
</feature>
<name>A0A8H7PYR7_MORIS</name>
<dbReference type="Gene3D" id="1.10.8.100">
    <property type="entry name" value="Ribosomal RNA adenine dimethylase-like, domain 2"/>
    <property type="match status" value="1"/>
</dbReference>
<sequence length="357" mass="39923">MSLPRVTPNIPQLKQWPRLFKSTLTSKSAIRLNLINSHTADRAMAELKLNSPEKMTAVELYPGKNACTKLMLSHSSIIDPFCLPTKIVLTGIGVWSSALLNGGIKKVIGLEPNAKFLPFMKELSNQTSGAIESVNLDGYDWSTYMQLKEDSMLGSKARADWSKVHPELLFTGTIPKSSKGEQLLAQLFGCIINKMALHSLGRIQMAMWIPTSIYTKIAAPPGDPARCKLSIVREACTDISVVTAPEPDNFYPVNDYQLLNIIPLAESRIHTDWDVFEYVLRHIFVTKRQKLSKAIKTLGPGAEILTPRLSFDPNTLVGELSVEQIDEVARKFDEWPLRPKVLFEDASVFDDRLKTRT</sequence>
<dbReference type="GO" id="GO:0003723">
    <property type="term" value="F:RNA binding"/>
    <property type="evidence" value="ECO:0007669"/>
    <property type="project" value="UniProtKB-UniRule"/>
</dbReference>
<dbReference type="GO" id="GO:0034246">
    <property type="term" value="F:mitochondrial transcription factor activity"/>
    <property type="evidence" value="ECO:0007669"/>
    <property type="project" value="TreeGrafter"/>
</dbReference>
<organism evidence="9 10">
    <name type="scientific">Mortierella isabellina</name>
    <name type="common">Filamentous fungus</name>
    <name type="synonym">Umbelopsis isabellina</name>
    <dbReference type="NCBI Taxonomy" id="91625"/>
    <lineage>
        <taxon>Eukaryota</taxon>
        <taxon>Fungi</taxon>
        <taxon>Fungi incertae sedis</taxon>
        <taxon>Mucoromycota</taxon>
        <taxon>Mucoromycotina</taxon>
        <taxon>Umbelopsidomycetes</taxon>
        <taxon>Umbelopsidales</taxon>
        <taxon>Umbelopsidaceae</taxon>
        <taxon>Umbelopsis</taxon>
    </lineage>
</organism>
<dbReference type="OrthoDB" id="16079at2759"/>
<dbReference type="GO" id="GO:0006391">
    <property type="term" value="P:transcription initiation at mitochondrial promoter"/>
    <property type="evidence" value="ECO:0007669"/>
    <property type="project" value="TreeGrafter"/>
</dbReference>
<dbReference type="AlphaFoldDB" id="A0A8H7PYR7"/>
<keyword evidence="10" id="KW-1185">Reference proteome</keyword>
<gene>
    <name evidence="9" type="ORF">INT43_007117</name>
</gene>
<comment type="subcellular location">
    <subcellularLocation>
        <location evidence="1">Mitochondrion</location>
    </subcellularLocation>
</comment>
<comment type="caution">
    <text evidence="7">Lacks conserved residue(s) required for the propagation of feature annotation.</text>
</comment>
<comment type="function">
    <text evidence="6">Mitochondrial transcription factor that confers selective promoter recognition on the core subunit of the yeast mitochondrial RNA polymerase. Interacts with DNA in a non-specific manner.</text>
</comment>
<feature type="binding site" evidence="7">
    <location>
        <position position="137"/>
    </location>
    <ligand>
        <name>S-adenosyl-L-methionine</name>
        <dbReference type="ChEBI" id="CHEBI:59789"/>
    </ligand>
</feature>
<accession>A0A8H7PYR7</accession>
<evidence type="ECO:0000256" key="4">
    <source>
        <dbReference type="ARBA" id="ARBA00022691"/>
    </source>
</evidence>
<comment type="caution">
    <text evidence="9">The sequence shown here is derived from an EMBL/GenBank/DDBJ whole genome shotgun (WGS) entry which is preliminary data.</text>
</comment>
<dbReference type="Gene3D" id="3.40.50.150">
    <property type="entry name" value="Vaccinia Virus protein VP39"/>
    <property type="match status" value="1"/>
</dbReference>
<evidence type="ECO:0000256" key="3">
    <source>
        <dbReference type="ARBA" id="ARBA00022679"/>
    </source>
</evidence>
<evidence type="ECO:0000313" key="9">
    <source>
        <dbReference type="EMBL" id="KAG2182190.1"/>
    </source>
</evidence>
<proteinExistence type="inferred from homology"/>
<dbReference type="InterPro" id="IPR029063">
    <property type="entry name" value="SAM-dependent_MTases_sf"/>
</dbReference>
<feature type="binding site" evidence="7">
    <location>
        <position position="111"/>
    </location>
    <ligand>
        <name>S-adenosyl-L-methionine</name>
        <dbReference type="ChEBI" id="CHEBI:59789"/>
    </ligand>
</feature>
<dbReference type="InterPro" id="IPR023165">
    <property type="entry name" value="rRNA_Ade_diMease-like_C"/>
</dbReference>
<dbReference type="GO" id="GO:0000179">
    <property type="term" value="F:rRNA (adenine-N6,N6-)-dimethyltransferase activity"/>
    <property type="evidence" value="ECO:0007669"/>
    <property type="project" value="UniProtKB-UniRule"/>
</dbReference>
<keyword evidence="3 7" id="KW-0808">Transferase</keyword>
<evidence type="ECO:0000256" key="6">
    <source>
        <dbReference type="ARBA" id="ARBA00024915"/>
    </source>
</evidence>
<evidence type="ECO:0000313" key="10">
    <source>
        <dbReference type="Proteomes" id="UP000654370"/>
    </source>
</evidence>
<dbReference type="PANTHER" id="PTHR11727:SF17">
    <property type="entry name" value="DIMETHYLADENOSINE TRANSFERASE 1, MITOCHONDRIAL"/>
    <property type="match status" value="1"/>
</dbReference>
<evidence type="ECO:0000256" key="2">
    <source>
        <dbReference type="ARBA" id="ARBA00022603"/>
    </source>
</evidence>
<keyword evidence="4 7" id="KW-0949">S-adenosyl-L-methionine</keyword>
<dbReference type="GO" id="GO:0005759">
    <property type="term" value="C:mitochondrial matrix"/>
    <property type="evidence" value="ECO:0007669"/>
    <property type="project" value="TreeGrafter"/>
</dbReference>
<keyword evidence="2 7" id="KW-0489">Methyltransferase</keyword>
<evidence type="ECO:0000256" key="5">
    <source>
        <dbReference type="ARBA" id="ARBA00022884"/>
    </source>
</evidence>
<dbReference type="PANTHER" id="PTHR11727">
    <property type="entry name" value="DIMETHYLADENOSINE TRANSFERASE"/>
    <property type="match status" value="1"/>
</dbReference>
<reference evidence="9" key="1">
    <citation type="submission" date="2020-12" db="EMBL/GenBank/DDBJ databases">
        <title>Metabolic potential, ecology and presence of endohyphal bacteria is reflected in genomic diversity of Mucoromycotina.</title>
        <authorList>
            <person name="Muszewska A."/>
            <person name="Okrasinska A."/>
            <person name="Steczkiewicz K."/>
            <person name="Drgas O."/>
            <person name="Orlowska M."/>
            <person name="Perlinska-Lenart U."/>
            <person name="Aleksandrzak-Piekarczyk T."/>
            <person name="Szatraj K."/>
            <person name="Zielenkiewicz U."/>
            <person name="Pilsyk S."/>
            <person name="Malc E."/>
            <person name="Mieczkowski P."/>
            <person name="Kruszewska J.S."/>
            <person name="Biernat P."/>
            <person name="Pawlowska J."/>
        </authorList>
    </citation>
    <scope>NUCLEOTIDE SEQUENCE</scope>
    <source>
        <strain evidence="9">WA0000067209</strain>
    </source>
</reference>
<dbReference type="Proteomes" id="UP000654370">
    <property type="component" value="Unassembled WGS sequence"/>
</dbReference>
<dbReference type="SUPFAM" id="SSF53335">
    <property type="entry name" value="S-adenosyl-L-methionine-dependent methyltransferases"/>
    <property type="match status" value="1"/>
</dbReference>
<evidence type="ECO:0000256" key="7">
    <source>
        <dbReference type="PROSITE-ProRule" id="PRU01026"/>
    </source>
</evidence>
<keyword evidence="8" id="KW-0698">rRNA processing</keyword>
<dbReference type="InterPro" id="IPR001737">
    <property type="entry name" value="KsgA/Erm"/>
</dbReference>
<evidence type="ECO:0000256" key="1">
    <source>
        <dbReference type="ARBA" id="ARBA00004173"/>
    </source>
</evidence>
<evidence type="ECO:0000256" key="8">
    <source>
        <dbReference type="RuleBase" id="RU362106"/>
    </source>
</evidence>
<comment type="similarity">
    <text evidence="7 8">Belongs to the class I-like SAM-binding methyltransferase superfamily. rRNA adenine N(6)-methyltransferase family.</text>
</comment>
<dbReference type="PROSITE" id="PS51689">
    <property type="entry name" value="SAM_RNA_A_N6_MT"/>
    <property type="match status" value="1"/>
</dbReference>
<dbReference type="EMBL" id="JAEPQZ010000004">
    <property type="protein sequence ID" value="KAG2182190.1"/>
    <property type="molecule type" value="Genomic_DNA"/>
</dbReference>
<protein>
    <recommendedName>
        <fullName evidence="8">rRNA adenine N(6)-methyltransferase</fullName>
        <ecNumber evidence="8">2.1.1.-</ecNumber>
    </recommendedName>
</protein>
<dbReference type="Pfam" id="PF00398">
    <property type="entry name" value="RrnaAD"/>
    <property type="match status" value="1"/>
</dbReference>
<dbReference type="EC" id="2.1.1.-" evidence="8"/>
<dbReference type="GO" id="GO:0034245">
    <property type="term" value="C:mitochondrial DNA-directed RNA polymerase complex"/>
    <property type="evidence" value="ECO:0007669"/>
    <property type="project" value="TreeGrafter"/>
</dbReference>